<comment type="caution">
    <text evidence="1">The sequence shown here is derived from an EMBL/GenBank/DDBJ whole genome shotgun (WGS) entry which is preliminary data.</text>
</comment>
<evidence type="ECO:0000313" key="1">
    <source>
        <dbReference type="EMBL" id="MDR6585431.1"/>
    </source>
</evidence>
<sequence>MILRATKLGLGACVITFSVWYLARPSITIHYAADAKQPVSYFYNEEHDIIRDNLNPGQSVRFSTPMFPAADFWVIVSTPFTYTQGVEITPPFSRVDVYIDAQAHFRVEKHHGFLDRF</sequence>
<gene>
    <name evidence="1" type="ORF">J2W50_003647</name>
</gene>
<proteinExistence type="predicted"/>
<name>A0ABU1PHL3_9BURK</name>
<dbReference type="EMBL" id="JAVDSJ010000004">
    <property type="protein sequence ID" value="MDR6585431.1"/>
    <property type="molecule type" value="Genomic_DNA"/>
</dbReference>
<accession>A0ABU1PHL3</accession>
<dbReference type="Proteomes" id="UP001260715">
    <property type="component" value="Unassembled WGS sequence"/>
</dbReference>
<keyword evidence="2" id="KW-1185">Reference proteome</keyword>
<organism evidence="1 2">
    <name type="scientific">Herbaspirillum frisingense</name>
    <dbReference type="NCBI Taxonomy" id="92645"/>
    <lineage>
        <taxon>Bacteria</taxon>
        <taxon>Pseudomonadati</taxon>
        <taxon>Pseudomonadota</taxon>
        <taxon>Betaproteobacteria</taxon>
        <taxon>Burkholderiales</taxon>
        <taxon>Oxalobacteraceae</taxon>
        <taxon>Herbaspirillum</taxon>
    </lineage>
</organism>
<evidence type="ECO:0000313" key="2">
    <source>
        <dbReference type="Proteomes" id="UP001260715"/>
    </source>
</evidence>
<reference evidence="1 2" key="1">
    <citation type="submission" date="2023-07" db="EMBL/GenBank/DDBJ databases">
        <title>Sorghum-associated microbial communities from plants grown in Nebraska, USA.</title>
        <authorList>
            <person name="Schachtman D."/>
        </authorList>
    </citation>
    <scope>NUCLEOTIDE SEQUENCE [LARGE SCALE GENOMIC DNA]</scope>
    <source>
        <strain evidence="1 2">596</strain>
    </source>
</reference>
<dbReference type="RefSeq" id="WP_102663173.1">
    <property type="nucleotide sequence ID" value="NZ_JAVDSJ010000004.1"/>
</dbReference>
<protein>
    <submittedName>
        <fullName evidence="1">Uncharacterized protein</fullName>
    </submittedName>
</protein>